<reference evidence="2" key="1">
    <citation type="submission" date="2022-11" db="UniProtKB">
        <authorList>
            <consortium name="WormBaseParasite"/>
        </authorList>
    </citation>
    <scope>IDENTIFICATION</scope>
</reference>
<dbReference type="Proteomes" id="UP000887579">
    <property type="component" value="Unplaced"/>
</dbReference>
<organism evidence="1 2">
    <name type="scientific">Panagrolaimus sp. ES5</name>
    <dbReference type="NCBI Taxonomy" id="591445"/>
    <lineage>
        <taxon>Eukaryota</taxon>
        <taxon>Metazoa</taxon>
        <taxon>Ecdysozoa</taxon>
        <taxon>Nematoda</taxon>
        <taxon>Chromadorea</taxon>
        <taxon>Rhabditida</taxon>
        <taxon>Tylenchina</taxon>
        <taxon>Panagrolaimomorpha</taxon>
        <taxon>Panagrolaimoidea</taxon>
        <taxon>Panagrolaimidae</taxon>
        <taxon>Panagrolaimus</taxon>
    </lineage>
</organism>
<sequence length="75" mass="8204">MKIIFLAVLFLSVLTFAESVSSPLAPPPPITNPIDPCLAAKQHFVDAATDAIFDDDYTTQMDKNFNQMKKACSQA</sequence>
<accession>A0AC34F8Q4</accession>
<protein>
    <submittedName>
        <fullName evidence="2">Uncharacterized protein</fullName>
    </submittedName>
</protein>
<dbReference type="WBParaSite" id="ES5_v2.g13439.t1">
    <property type="protein sequence ID" value="ES5_v2.g13439.t1"/>
    <property type="gene ID" value="ES5_v2.g13439"/>
</dbReference>
<name>A0AC34F8Q4_9BILA</name>
<evidence type="ECO:0000313" key="2">
    <source>
        <dbReference type="WBParaSite" id="ES5_v2.g13439.t1"/>
    </source>
</evidence>
<proteinExistence type="predicted"/>
<evidence type="ECO:0000313" key="1">
    <source>
        <dbReference type="Proteomes" id="UP000887579"/>
    </source>
</evidence>